<keyword evidence="6" id="KW-1185">Reference proteome</keyword>
<evidence type="ECO:0000313" key="6">
    <source>
        <dbReference type="Proteomes" id="UP001143463"/>
    </source>
</evidence>
<feature type="region of interest" description="Disordered" evidence="3">
    <location>
        <begin position="1"/>
        <end position="40"/>
    </location>
</feature>
<gene>
    <name evidence="5" type="ORF">GCM10017577_09850</name>
</gene>
<sequence length="195" mass="20270">MAEAPAPAGRPMSGSTTVVEPDAERPETAADAPASGDRRRGPARAVTVLALVALVAAAVAGVYAGIAQRSAADGRAAVDAARQVATNLTTIKQDTADADLQRLLDGTTGDFKAEFEQRRGPFVQIVQQAKVSTEGQVVEAGLDSLDGDTARTLVAVHSTVTNSAATQPENRDYRLAVTLDRVDGRWLASSVEFVA</sequence>
<dbReference type="Proteomes" id="UP001143463">
    <property type="component" value="Unassembled WGS sequence"/>
</dbReference>
<evidence type="ECO:0000256" key="3">
    <source>
        <dbReference type="SAM" id="MobiDB-lite"/>
    </source>
</evidence>
<evidence type="ECO:0000256" key="1">
    <source>
        <dbReference type="ARBA" id="ARBA00004370"/>
    </source>
</evidence>
<dbReference type="AlphaFoldDB" id="A0A9W6L0E6"/>
<dbReference type="EMBL" id="BSFQ01000003">
    <property type="protein sequence ID" value="GLL09845.1"/>
    <property type="molecule type" value="Genomic_DNA"/>
</dbReference>
<comment type="subcellular location">
    <subcellularLocation>
        <location evidence="1">Membrane</location>
    </subcellularLocation>
</comment>
<keyword evidence="4" id="KW-0812">Transmembrane</keyword>
<organism evidence="5 6">
    <name type="scientific">Pseudonocardia halophobica</name>
    <dbReference type="NCBI Taxonomy" id="29401"/>
    <lineage>
        <taxon>Bacteria</taxon>
        <taxon>Bacillati</taxon>
        <taxon>Actinomycetota</taxon>
        <taxon>Actinomycetes</taxon>
        <taxon>Pseudonocardiales</taxon>
        <taxon>Pseudonocardiaceae</taxon>
        <taxon>Pseudonocardia</taxon>
    </lineage>
</organism>
<comment type="caution">
    <text evidence="5">The sequence shown here is derived from an EMBL/GenBank/DDBJ whole genome shotgun (WGS) entry which is preliminary data.</text>
</comment>
<proteinExistence type="predicted"/>
<reference evidence="5" key="1">
    <citation type="journal article" date="2014" name="Int. J. Syst. Evol. Microbiol.">
        <title>Complete genome sequence of Corynebacterium casei LMG S-19264T (=DSM 44701T), isolated from a smear-ripened cheese.</title>
        <authorList>
            <consortium name="US DOE Joint Genome Institute (JGI-PGF)"/>
            <person name="Walter F."/>
            <person name="Albersmeier A."/>
            <person name="Kalinowski J."/>
            <person name="Ruckert C."/>
        </authorList>
    </citation>
    <scope>NUCLEOTIDE SEQUENCE</scope>
    <source>
        <strain evidence="5">VKM Ac-1069</strain>
    </source>
</reference>
<evidence type="ECO:0000256" key="4">
    <source>
        <dbReference type="SAM" id="Phobius"/>
    </source>
</evidence>
<evidence type="ECO:0008006" key="7">
    <source>
        <dbReference type="Google" id="ProtNLM"/>
    </source>
</evidence>
<feature type="transmembrane region" description="Helical" evidence="4">
    <location>
        <begin position="45"/>
        <end position="66"/>
    </location>
</feature>
<dbReference type="PANTHER" id="PTHR37042:SF4">
    <property type="entry name" value="OUTER MEMBRANE PROTEIN RV1973"/>
    <property type="match status" value="1"/>
</dbReference>
<keyword evidence="2 4" id="KW-0472">Membrane</keyword>
<accession>A0A9W6L0E6</accession>
<protein>
    <recommendedName>
        <fullName evidence="7">Mce-associated membrane protein</fullName>
    </recommendedName>
</protein>
<reference evidence="5" key="2">
    <citation type="submission" date="2023-01" db="EMBL/GenBank/DDBJ databases">
        <authorList>
            <person name="Sun Q."/>
            <person name="Evtushenko L."/>
        </authorList>
    </citation>
    <scope>NUCLEOTIDE SEQUENCE</scope>
    <source>
        <strain evidence="5">VKM Ac-1069</strain>
    </source>
</reference>
<keyword evidence="4" id="KW-1133">Transmembrane helix</keyword>
<dbReference type="GO" id="GO:0016020">
    <property type="term" value="C:membrane"/>
    <property type="evidence" value="ECO:0007669"/>
    <property type="project" value="UniProtKB-SubCell"/>
</dbReference>
<dbReference type="PANTHER" id="PTHR37042">
    <property type="entry name" value="OUTER MEMBRANE PROTEIN RV1973"/>
    <property type="match status" value="1"/>
</dbReference>
<evidence type="ECO:0000313" key="5">
    <source>
        <dbReference type="EMBL" id="GLL09845.1"/>
    </source>
</evidence>
<name>A0A9W6L0E6_9PSEU</name>
<evidence type="ECO:0000256" key="2">
    <source>
        <dbReference type="ARBA" id="ARBA00023136"/>
    </source>
</evidence>